<protein>
    <submittedName>
        <fullName evidence="13">Probable long-chain-alcohol O-fatty-acyltransferase 5</fullName>
    </submittedName>
</protein>
<reference evidence="13" key="2">
    <citation type="submission" date="2025-08" db="UniProtKB">
        <authorList>
            <consortium name="RefSeq"/>
        </authorList>
    </citation>
    <scope>IDENTIFICATION</scope>
    <source>
        <tissue evidence="13">Leaf</tissue>
    </source>
</reference>
<reference evidence="12" key="1">
    <citation type="journal article" date="2021" name="Nat. Commun.">
        <title>Genomic analyses provide insights into spinach domestication and the genetic basis of agronomic traits.</title>
        <authorList>
            <person name="Cai X."/>
            <person name="Sun X."/>
            <person name="Xu C."/>
            <person name="Sun H."/>
            <person name="Wang X."/>
            <person name="Ge C."/>
            <person name="Zhang Z."/>
            <person name="Wang Q."/>
            <person name="Fei Z."/>
            <person name="Jiao C."/>
            <person name="Wang Q."/>
        </authorList>
    </citation>
    <scope>NUCLEOTIDE SEQUENCE [LARGE SCALE GENOMIC DNA]</scope>
    <source>
        <strain evidence="12">cv. Varoflay</strain>
    </source>
</reference>
<feature type="transmembrane region" description="Helical" evidence="10">
    <location>
        <begin position="229"/>
        <end position="251"/>
    </location>
</feature>
<dbReference type="GO" id="GO:0006629">
    <property type="term" value="P:lipid metabolic process"/>
    <property type="evidence" value="ECO:0007669"/>
    <property type="project" value="UniProtKB-KW"/>
</dbReference>
<feature type="transmembrane region" description="Helical" evidence="10">
    <location>
        <begin position="60"/>
        <end position="79"/>
    </location>
</feature>
<keyword evidence="7" id="KW-0443">Lipid metabolism</keyword>
<keyword evidence="5 10" id="KW-0812">Transmembrane</keyword>
<dbReference type="Proteomes" id="UP000813463">
    <property type="component" value="Chromosome 4"/>
</dbReference>
<dbReference type="GO" id="GO:0008374">
    <property type="term" value="F:O-acyltransferase activity"/>
    <property type="evidence" value="ECO:0007669"/>
    <property type="project" value="InterPro"/>
</dbReference>
<dbReference type="InterPro" id="IPR017088">
    <property type="entry name" value="Wax_synthase_Magnoliopsida"/>
</dbReference>
<feature type="transmembrane region" description="Helical" evidence="10">
    <location>
        <begin position="125"/>
        <end position="145"/>
    </location>
</feature>
<evidence type="ECO:0000256" key="2">
    <source>
        <dbReference type="ARBA" id="ARBA00005179"/>
    </source>
</evidence>
<evidence type="ECO:0000259" key="11">
    <source>
        <dbReference type="Pfam" id="PF13813"/>
    </source>
</evidence>
<feature type="transmembrane region" description="Helical" evidence="10">
    <location>
        <begin position="292"/>
        <end position="312"/>
    </location>
</feature>
<proteinExistence type="inferred from homology"/>
<gene>
    <name evidence="13" type="primary">LOC110789292</name>
</gene>
<comment type="similarity">
    <text evidence="3">Belongs to the wax synthase family.</text>
</comment>
<feature type="domain" description="Wax synthase" evidence="11">
    <location>
        <begin position="185"/>
        <end position="268"/>
    </location>
</feature>
<comment type="pathway">
    <text evidence="2">Secondary metabolite biosynthesis.</text>
</comment>
<feature type="transmembrane region" description="Helical" evidence="10">
    <location>
        <begin position="152"/>
        <end position="177"/>
    </location>
</feature>
<dbReference type="PIRSF" id="PIRSF037006">
    <property type="entry name" value="Wax_synthase"/>
    <property type="match status" value="1"/>
</dbReference>
<dbReference type="Pfam" id="PF13813">
    <property type="entry name" value="MBOAT_2"/>
    <property type="match status" value="1"/>
</dbReference>
<keyword evidence="8 10" id="KW-0472">Membrane</keyword>
<organism evidence="12 13">
    <name type="scientific">Spinacia oleracea</name>
    <name type="common">Spinach</name>
    <dbReference type="NCBI Taxonomy" id="3562"/>
    <lineage>
        <taxon>Eukaryota</taxon>
        <taxon>Viridiplantae</taxon>
        <taxon>Streptophyta</taxon>
        <taxon>Embryophyta</taxon>
        <taxon>Tracheophyta</taxon>
        <taxon>Spermatophyta</taxon>
        <taxon>Magnoliopsida</taxon>
        <taxon>eudicotyledons</taxon>
        <taxon>Gunneridae</taxon>
        <taxon>Pentapetalae</taxon>
        <taxon>Caryophyllales</taxon>
        <taxon>Chenopodiaceae</taxon>
        <taxon>Chenopodioideae</taxon>
        <taxon>Anserineae</taxon>
        <taxon>Spinacia</taxon>
    </lineage>
</organism>
<keyword evidence="9" id="KW-0012">Acyltransferase</keyword>
<evidence type="ECO:0000256" key="4">
    <source>
        <dbReference type="ARBA" id="ARBA00022679"/>
    </source>
</evidence>
<keyword evidence="4" id="KW-0808">Transferase</keyword>
<keyword evidence="6 10" id="KW-1133">Transmembrane helix</keyword>
<dbReference type="RefSeq" id="XP_021849631.1">
    <property type="nucleotide sequence ID" value="XM_021993939.2"/>
</dbReference>
<evidence type="ECO:0000256" key="10">
    <source>
        <dbReference type="SAM" id="Phobius"/>
    </source>
</evidence>
<comment type="subcellular location">
    <subcellularLocation>
        <location evidence="1">Membrane</location>
        <topology evidence="1">Multi-pass membrane protein</topology>
    </subcellularLocation>
</comment>
<dbReference type="PANTHER" id="PTHR31595">
    <property type="entry name" value="LONG-CHAIN-ALCOHOL O-FATTY-ACYLTRANSFERASE 3-RELATED"/>
    <property type="match status" value="1"/>
</dbReference>
<keyword evidence="12" id="KW-1185">Reference proteome</keyword>
<evidence type="ECO:0000256" key="5">
    <source>
        <dbReference type="ARBA" id="ARBA00022692"/>
    </source>
</evidence>
<sequence>MEEEAKNLFKACVTILASLCYSYFIASKFPKGILRLISLFPIFSLFTLLPLSLSRPLTNFLLGGFITWLANFKLILYAFNHGPLSDDHHQSLLKFIFLAAFPIKIKKVNSSKAQKGNSVNSEKKAVLPLNFWSKGVIFVILEVVYHQKKNMVVFCCLMYLAIDIAFGVCDLLVVYTLGLELEPPSDEPYLSTSLQDFWGRRWNRMVSDALRHTVYEPVRSTVVKLVDHMWAQLTGVMATFVVSGLMHELVYYYATRASPTWEVTWFFVLHGVCVGLEMAVKRGLGQKWSLHWAISGPLTVGFVMGTGFWLFFPQLMRNHVDVKATQDIMDFGKYLKEVMIRG</sequence>
<evidence type="ECO:0000256" key="8">
    <source>
        <dbReference type="ARBA" id="ARBA00023136"/>
    </source>
</evidence>
<name>A0A9R0II66_SPIOL</name>
<dbReference type="GeneID" id="110789292"/>
<feature type="transmembrane region" description="Helical" evidence="10">
    <location>
        <begin position="263"/>
        <end position="280"/>
    </location>
</feature>
<evidence type="ECO:0000256" key="7">
    <source>
        <dbReference type="ARBA" id="ARBA00023098"/>
    </source>
</evidence>
<dbReference type="GO" id="GO:0016020">
    <property type="term" value="C:membrane"/>
    <property type="evidence" value="ECO:0007669"/>
    <property type="project" value="UniProtKB-SubCell"/>
</dbReference>
<evidence type="ECO:0000256" key="6">
    <source>
        <dbReference type="ARBA" id="ARBA00022989"/>
    </source>
</evidence>
<dbReference type="PANTHER" id="PTHR31595:SF57">
    <property type="entry name" value="OS04G0481900 PROTEIN"/>
    <property type="match status" value="1"/>
</dbReference>
<evidence type="ECO:0000313" key="12">
    <source>
        <dbReference type="Proteomes" id="UP000813463"/>
    </source>
</evidence>
<feature type="transmembrane region" description="Helical" evidence="10">
    <location>
        <begin position="32"/>
        <end position="53"/>
    </location>
</feature>
<dbReference type="InterPro" id="IPR032805">
    <property type="entry name" value="Wax_synthase_dom"/>
</dbReference>
<accession>A0A9R0II66</accession>
<evidence type="ECO:0000313" key="13">
    <source>
        <dbReference type="RefSeq" id="XP_021849631.1"/>
    </source>
</evidence>
<evidence type="ECO:0000256" key="3">
    <source>
        <dbReference type="ARBA" id="ARBA00007282"/>
    </source>
</evidence>
<feature type="transmembrane region" description="Helical" evidence="10">
    <location>
        <begin position="7"/>
        <end position="26"/>
    </location>
</feature>
<evidence type="ECO:0000256" key="9">
    <source>
        <dbReference type="ARBA" id="ARBA00023315"/>
    </source>
</evidence>
<evidence type="ECO:0000256" key="1">
    <source>
        <dbReference type="ARBA" id="ARBA00004141"/>
    </source>
</evidence>
<dbReference type="InterPro" id="IPR044851">
    <property type="entry name" value="Wax_synthase"/>
</dbReference>
<dbReference type="AlphaFoldDB" id="A0A9R0II66"/>
<dbReference type="KEGG" id="soe:110789292"/>
<dbReference type="OrthoDB" id="1077582at2759"/>